<evidence type="ECO:0000313" key="2">
    <source>
        <dbReference type="Proteomes" id="UP000827872"/>
    </source>
</evidence>
<reference evidence="1" key="1">
    <citation type="submission" date="2021-08" db="EMBL/GenBank/DDBJ databases">
        <title>The first chromosome-level gecko genome reveals the dynamic sex chromosomes of Neotropical dwarf geckos (Sphaerodactylidae: Sphaerodactylus).</title>
        <authorList>
            <person name="Pinto B.J."/>
            <person name="Keating S.E."/>
            <person name="Gamble T."/>
        </authorList>
    </citation>
    <scope>NUCLEOTIDE SEQUENCE</scope>
    <source>
        <strain evidence="1">TG3544</strain>
    </source>
</reference>
<dbReference type="Proteomes" id="UP000827872">
    <property type="component" value="Linkage Group LG16"/>
</dbReference>
<sequence length="316" mass="35211">MCTSLIFREGFIPPALDSHIEPSPGFQVKETFLEDSEKYYKAKAATLSGKGEEDLAAINSWVKEATKGHISEILSEPPGDVAMILLNAVHFQGFWRMKFDPELTEPGVFQLDNEFVVSAEMMKASKYPLSWYFLESLDAQVAKFPFKGNMSFVAIVPNRFERNISQMLTKLRPASILGRFPKEKATMVKMPKVHLKNHLELNQAISQLGLGELFSSPDLRNIADGPLFVSSIEHSSALDIAEAGVEASAVTSVVMLRSFSSFVIDRPFFFFILEDETGIPLFFGHILNPSPGAPKQKKEPEDLFGKGHLDLNIIPK</sequence>
<accession>A0ACB8EDI1</accession>
<dbReference type="EMBL" id="CM037629">
    <property type="protein sequence ID" value="KAH7990322.1"/>
    <property type="molecule type" value="Genomic_DNA"/>
</dbReference>
<comment type="caution">
    <text evidence="1">The sequence shown here is derived from an EMBL/GenBank/DDBJ whole genome shotgun (WGS) entry which is preliminary data.</text>
</comment>
<gene>
    <name evidence="1" type="ORF">K3G42_005403</name>
</gene>
<protein>
    <submittedName>
        <fullName evidence="1">Uncharacterized protein</fullName>
    </submittedName>
</protein>
<proteinExistence type="predicted"/>
<organism evidence="1 2">
    <name type="scientific">Sphaerodactylus townsendi</name>
    <dbReference type="NCBI Taxonomy" id="933632"/>
    <lineage>
        <taxon>Eukaryota</taxon>
        <taxon>Metazoa</taxon>
        <taxon>Chordata</taxon>
        <taxon>Craniata</taxon>
        <taxon>Vertebrata</taxon>
        <taxon>Euteleostomi</taxon>
        <taxon>Lepidosauria</taxon>
        <taxon>Squamata</taxon>
        <taxon>Bifurcata</taxon>
        <taxon>Gekkota</taxon>
        <taxon>Sphaerodactylidae</taxon>
        <taxon>Sphaerodactylus</taxon>
    </lineage>
</organism>
<evidence type="ECO:0000313" key="1">
    <source>
        <dbReference type="EMBL" id="KAH7990322.1"/>
    </source>
</evidence>
<keyword evidence="2" id="KW-1185">Reference proteome</keyword>
<name>A0ACB8EDI1_9SAUR</name>